<feature type="domain" description="GB1/RHD3-type G" evidence="6">
    <location>
        <begin position="386"/>
        <end position="597"/>
    </location>
</feature>
<dbReference type="PRINTS" id="PR02050">
    <property type="entry name" value="B14GALTRFASE"/>
</dbReference>
<evidence type="ECO:0000313" key="8">
    <source>
        <dbReference type="Proteomes" id="UP001363151"/>
    </source>
</evidence>
<dbReference type="InterPro" id="IPR029044">
    <property type="entry name" value="Nucleotide-diphossugar_trans"/>
</dbReference>
<dbReference type="Pfam" id="PF02263">
    <property type="entry name" value="GBP"/>
    <property type="match status" value="1"/>
</dbReference>
<reference evidence="7 8" key="1">
    <citation type="submission" date="2024-03" db="EMBL/GenBank/DDBJ databases">
        <title>Aureococcus anophagefferens CCMP1851 and Kratosvirus quantuckense: Draft genome of a second virus-susceptible host strain in the model system.</title>
        <authorList>
            <person name="Chase E."/>
            <person name="Truchon A.R."/>
            <person name="Schepens W."/>
            <person name="Wilhelm S.W."/>
        </authorList>
    </citation>
    <scope>NUCLEOTIDE SEQUENCE [LARGE SCALE GENOMIC DNA]</scope>
    <source>
        <strain evidence="7 8">CCMP1851</strain>
    </source>
</reference>
<protein>
    <submittedName>
        <fullName evidence="7">Guanylate-binding protein</fullName>
    </submittedName>
</protein>
<dbReference type="SUPFAM" id="SSF53448">
    <property type="entry name" value="Nucleotide-diphospho-sugar transferases"/>
    <property type="match status" value="1"/>
</dbReference>
<dbReference type="PANTHER" id="PTHR10751">
    <property type="entry name" value="GUANYLATE BINDING PROTEIN"/>
    <property type="match status" value="1"/>
</dbReference>
<feature type="region of interest" description="Disordered" evidence="5">
    <location>
        <begin position="181"/>
        <end position="230"/>
    </location>
</feature>
<feature type="compositionally biased region" description="Basic residues" evidence="5">
    <location>
        <begin position="769"/>
        <end position="778"/>
    </location>
</feature>
<evidence type="ECO:0000256" key="5">
    <source>
        <dbReference type="SAM" id="MobiDB-lite"/>
    </source>
</evidence>
<feature type="region of interest" description="Disordered" evidence="5">
    <location>
        <begin position="288"/>
        <end position="315"/>
    </location>
</feature>
<dbReference type="SUPFAM" id="SSF52540">
    <property type="entry name" value="P-loop containing nucleoside triphosphate hydrolases"/>
    <property type="match status" value="1"/>
</dbReference>
<dbReference type="PROSITE" id="PS51715">
    <property type="entry name" value="G_GB1_RHD3"/>
    <property type="match status" value="1"/>
</dbReference>
<evidence type="ECO:0000313" key="7">
    <source>
        <dbReference type="EMBL" id="KAK7239958.1"/>
    </source>
</evidence>
<evidence type="ECO:0000259" key="6">
    <source>
        <dbReference type="PROSITE" id="PS51715"/>
    </source>
</evidence>
<keyword evidence="4" id="KW-0175">Coiled coil</keyword>
<keyword evidence="1" id="KW-0547">Nucleotide-binding</keyword>
<dbReference type="InterPro" id="IPR003859">
    <property type="entry name" value="Galactosyl_T"/>
</dbReference>
<keyword evidence="8" id="KW-1185">Reference proteome</keyword>
<comment type="similarity">
    <text evidence="3">Belongs to the TRAFAC class dynamin-like GTPase superfamily. GB1/RHD3 GTPase family.</text>
</comment>
<keyword evidence="2" id="KW-0342">GTP-binding</keyword>
<dbReference type="Proteomes" id="UP001363151">
    <property type="component" value="Unassembled WGS sequence"/>
</dbReference>
<dbReference type="Gene3D" id="3.40.50.300">
    <property type="entry name" value="P-loop containing nucleotide triphosphate hydrolases"/>
    <property type="match status" value="1"/>
</dbReference>
<dbReference type="InterPro" id="IPR030386">
    <property type="entry name" value="G_GB1_RHD3_dom"/>
</dbReference>
<comment type="caution">
    <text evidence="7">The sequence shown here is derived from an EMBL/GenBank/DDBJ whole genome shotgun (WGS) entry which is preliminary data.</text>
</comment>
<dbReference type="Gene3D" id="3.90.550.10">
    <property type="entry name" value="Spore Coat Polysaccharide Biosynthesis Protein SpsA, Chain A"/>
    <property type="match status" value="1"/>
</dbReference>
<dbReference type="InterPro" id="IPR027417">
    <property type="entry name" value="P-loop_NTPase"/>
</dbReference>
<proteinExistence type="inferred from homology"/>
<feature type="coiled-coil region" evidence="4">
    <location>
        <begin position="16"/>
        <end position="77"/>
    </location>
</feature>
<gene>
    <name evidence="7" type="ORF">SO694_00118097</name>
</gene>
<evidence type="ECO:0000256" key="2">
    <source>
        <dbReference type="ARBA" id="ARBA00023134"/>
    </source>
</evidence>
<feature type="compositionally biased region" description="Basic residues" evidence="5">
    <location>
        <begin position="703"/>
        <end position="741"/>
    </location>
</feature>
<sequence length="1058" mass="114689">MRQNQRVIQRHAKWARDLEARLASALEAEIELLKAEAEAEAEAARCKAGADAAAATCEAERLEADAATKTLAEAQARGVAAADPPADDGAAARRPHRLAIVVPFRDDGGADTLSQGIGRSRNLDEFGRYMRAFVDVPFDVVVVEQSPDGAFNKGSLFNVGYQMTKASHDYMVLQDVDQVPEAPRERDAAGATSRRCSSARRRSGSTRSRPTSRTSSAARSRSRTRSTRTSAVTDLFEGWGMEDHNMGWRVRKHMGYGKLDGNIGRYTALAHERVKGLDRTEAFGRNAERGSGDLSLGAGEVRFTRSPNPRRPAATRLWTPSRAPRAARAVCRSRGRDDAVVKKKMYAEFPNAALPLVEVREGPSEGPAGWSMSANDDTLKLLSTIEERVCVVTVVGLYRSGKSSLLNWLRDPEKPGGFAVGHGVSRCTKGIWVWGRPAAITLEDGSSAALLLLDTEGLGGLGVDGSYDATIFSLAALLASTLAYNSLGALDEHAISNLGFVARLSASVRARPAERADRDDAVAASQARHELSRHLPAFLWVLRDFALDLVDEDGTAIDSDAYLERALAPRGNSSQDSTRHALLGYFSRRGCATLPRPHDSEAALNGGATLTPRPAFVGALDALRERLFAGAQPKRVDGVPLRGGTFGALVSRYVRAFAEGATPTIQTAWADVVRRELATAVDRGCCDARARKARGAADGARPRSTRARRGLPGLRRRAAGPRRRRRRRRRRRPPARPRRGARAATPRATRAARGARARRAPSGSAKVHAAPRGRRPGPRARATLDGSALAYADGDDAERHVRCAVSADARRDVRARACAPRDAFAAVAFGVASSAASRARARLEGAEAAVEAGAEACRRRSVADRADATRLRARVGALEAELGEQRDVNAALGYEAESAKAELEDATAALASEEAWQRDLQDRLDEKISEHAASQRALREKVALLETRSNHYQRKARRYTVLDLLLENADDAAEKLDASTEEFETFLVDLDMGLDLLPKLRELGAKSVDDLRYLEPEDFDDLDLPLVKRRRLADAVVDVKAHLNGRGRRRNPEGCALA</sequence>
<accession>A0ABR1FWH3</accession>
<dbReference type="InterPro" id="IPR015894">
    <property type="entry name" value="Guanylate-bd_N"/>
</dbReference>
<name>A0ABR1FWH3_AURAN</name>
<dbReference type="InterPro" id="IPR027995">
    <property type="entry name" value="Galactosyl_T_N"/>
</dbReference>
<evidence type="ECO:0000256" key="4">
    <source>
        <dbReference type="SAM" id="Coils"/>
    </source>
</evidence>
<evidence type="ECO:0000256" key="3">
    <source>
        <dbReference type="PROSITE-ProRule" id="PRU01052"/>
    </source>
</evidence>
<feature type="compositionally biased region" description="Low complexity" evidence="5">
    <location>
        <begin position="205"/>
        <end position="219"/>
    </location>
</feature>
<feature type="compositionally biased region" description="Low complexity" evidence="5">
    <location>
        <begin position="742"/>
        <end position="752"/>
    </location>
</feature>
<dbReference type="EMBL" id="JBBJCI010000219">
    <property type="protein sequence ID" value="KAK7239958.1"/>
    <property type="molecule type" value="Genomic_DNA"/>
</dbReference>
<dbReference type="Pfam" id="PF13733">
    <property type="entry name" value="Glyco_transf_7N"/>
    <property type="match status" value="1"/>
</dbReference>
<evidence type="ECO:0000256" key="1">
    <source>
        <dbReference type="ARBA" id="ARBA00022741"/>
    </source>
</evidence>
<feature type="region of interest" description="Disordered" evidence="5">
    <location>
        <begin position="690"/>
        <end position="781"/>
    </location>
</feature>
<organism evidence="7 8">
    <name type="scientific">Aureococcus anophagefferens</name>
    <name type="common">Harmful bloom alga</name>
    <dbReference type="NCBI Taxonomy" id="44056"/>
    <lineage>
        <taxon>Eukaryota</taxon>
        <taxon>Sar</taxon>
        <taxon>Stramenopiles</taxon>
        <taxon>Ochrophyta</taxon>
        <taxon>Pelagophyceae</taxon>
        <taxon>Pelagomonadales</taxon>
        <taxon>Pelagomonadaceae</taxon>
        <taxon>Aureococcus</taxon>
    </lineage>
</organism>